<evidence type="ECO:0000256" key="1">
    <source>
        <dbReference type="SAM" id="MobiDB-lite"/>
    </source>
</evidence>
<proteinExistence type="predicted"/>
<protein>
    <submittedName>
        <fullName evidence="2">Uncharacterized protein</fullName>
    </submittedName>
</protein>
<evidence type="ECO:0000313" key="3">
    <source>
        <dbReference type="Proteomes" id="UP000815677"/>
    </source>
</evidence>
<organism evidence="2 3">
    <name type="scientific">Mycena chlorophos</name>
    <name type="common">Agaric fungus</name>
    <name type="synonym">Agaricus chlorophos</name>
    <dbReference type="NCBI Taxonomy" id="658473"/>
    <lineage>
        <taxon>Eukaryota</taxon>
        <taxon>Fungi</taxon>
        <taxon>Dikarya</taxon>
        <taxon>Basidiomycota</taxon>
        <taxon>Agaricomycotina</taxon>
        <taxon>Agaricomycetes</taxon>
        <taxon>Agaricomycetidae</taxon>
        <taxon>Agaricales</taxon>
        <taxon>Marasmiineae</taxon>
        <taxon>Mycenaceae</taxon>
        <taxon>Mycena</taxon>
    </lineage>
</organism>
<name>A0ABQ0L4L3_MYCCL</name>
<feature type="region of interest" description="Disordered" evidence="1">
    <location>
        <begin position="1"/>
        <end position="22"/>
    </location>
</feature>
<gene>
    <name evidence="2" type="ORF">MCHLO_03630</name>
</gene>
<dbReference type="Proteomes" id="UP000815677">
    <property type="component" value="Unassembled WGS sequence"/>
</dbReference>
<evidence type="ECO:0000313" key="2">
    <source>
        <dbReference type="EMBL" id="GAT46090.1"/>
    </source>
</evidence>
<reference evidence="2" key="1">
    <citation type="submission" date="2014-09" db="EMBL/GenBank/DDBJ databases">
        <title>Genome sequence of the luminous mushroom Mycena chlorophos for searching fungal bioluminescence genes.</title>
        <authorList>
            <person name="Tanaka Y."/>
            <person name="Kasuga D."/>
            <person name="Oba Y."/>
            <person name="Hase S."/>
            <person name="Sato K."/>
            <person name="Oba Y."/>
            <person name="Sakakibara Y."/>
        </authorList>
    </citation>
    <scope>NUCLEOTIDE SEQUENCE</scope>
</reference>
<dbReference type="EMBL" id="DF842144">
    <property type="protein sequence ID" value="GAT46090.1"/>
    <property type="molecule type" value="Genomic_DNA"/>
</dbReference>
<accession>A0ABQ0L4L3</accession>
<keyword evidence="3" id="KW-1185">Reference proteome</keyword>
<sequence length="197" mass="22419">MLPSEFLPASRPRGVTRERRRGAPPAIDDALAQACLDFEGALSAFICIWTLAYVLIAHVDHPDEHYLKIADFQREIEMKAEAKIQKLEKAQALRGQYIADATSMGNVIQIISHHLPTESLSRRALDTLLSTNHLAIQVATTAQERDEAAMDRHVQKAANARQKLDAAIEVVLSRRIKRREYYDGWEVPDLKRKMEHW</sequence>